<name>A0ABW2AFW4_9MICO</name>
<evidence type="ECO:0000313" key="2">
    <source>
        <dbReference type="Proteomes" id="UP001596298"/>
    </source>
</evidence>
<sequence length="47" mass="4900">MAKDVTITGFGDTTYDGGAIISPVNGNPMVSQFVQQNDGITLTRPDG</sequence>
<keyword evidence="2" id="KW-1185">Reference proteome</keyword>
<proteinExistence type="predicted"/>
<dbReference type="Proteomes" id="UP001596298">
    <property type="component" value="Unassembled WGS sequence"/>
</dbReference>
<dbReference type="RefSeq" id="WP_382400925.1">
    <property type="nucleotide sequence ID" value="NZ_JBHSWH010000001.1"/>
</dbReference>
<evidence type="ECO:0000313" key="1">
    <source>
        <dbReference type="EMBL" id="MFC6705623.1"/>
    </source>
</evidence>
<comment type="caution">
    <text evidence="1">The sequence shown here is derived from an EMBL/GenBank/DDBJ whole genome shotgun (WGS) entry which is preliminary data.</text>
</comment>
<accession>A0ABW2AFW4</accession>
<gene>
    <name evidence="1" type="ORF">ACFQDH_10190</name>
</gene>
<organism evidence="1 2">
    <name type="scientific">Flexivirga alba</name>
    <dbReference type="NCBI Taxonomy" id="702742"/>
    <lineage>
        <taxon>Bacteria</taxon>
        <taxon>Bacillati</taxon>
        <taxon>Actinomycetota</taxon>
        <taxon>Actinomycetes</taxon>
        <taxon>Micrococcales</taxon>
        <taxon>Dermacoccaceae</taxon>
        <taxon>Flexivirga</taxon>
    </lineage>
</organism>
<reference evidence="2" key="1">
    <citation type="journal article" date="2019" name="Int. J. Syst. Evol. Microbiol.">
        <title>The Global Catalogue of Microorganisms (GCM) 10K type strain sequencing project: providing services to taxonomists for standard genome sequencing and annotation.</title>
        <authorList>
            <consortium name="The Broad Institute Genomics Platform"/>
            <consortium name="The Broad Institute Genome Sequencing Center for Infectious Disease"/>
            <person name="Wu L."/>
            <person name="Ma J."/>
        </authorList>
    </citation>
    <scope>NUCLEOTIDE SEQUENCE [LARGE SCALE GENOMIC DNA]</scope>
    <source>
        <strain evidence="2">CCUG 58127</strain>
    </source>
</reference>
<protein>
    <submittedName>
        <fullName evidence="1">Uncharacterized protein</fullName>
    </submittedName>
</protein>
<dbReference type="EMBL" id="JBHSWH010000001">
    <property type="protein sequence ID" value="MFC6705623.1"/>
    <property type="molecule type" value="Genomic_DNA"/>
</dbReference>